<sequence length="415" mass="47801">MRSSPSSSALHVVRGTRELRRLLHQAVELRALDLEGFRRWLTQQLPFWESDPAFAQRVRIRDLRRAHPELLALERALRRATAADEASPQAPRLLQVEEELSRVGKAIAGLSEALSRAEPERQPGLQRKLAAFQDRAQVLQREQALLIQASPPRQELLRLRAEWQRLRSLLGLERAEAELAELLLHQGRRSGNASGSFEQQALALTWHSIVPDLVRSGATERLRVLTGVGLGAARTELDQLLIRQPLRPGQPVEVLALVEVKRNLNDLAHGFRRRQENLSWFKGDSGHYDAQLYRTRYFRSGHFDREAVHEQDGERFVFTRDSFRHFRREPVGELFLRRLYFITRSSTLLGVSAAALARIRHRVSTDERWRLEDDVFLLELLRWCQSLAEPLEAPDVLRLYCSVPGRARQVLVLQR</sequence>
<name>A0ABY9X9N8_9BACT</name>
<protein>
    <submittedName>
        <fullName evidence="1">Uncharacterized protein</fullName>
    </submittedName>
</protein>
<dbReference type="Proteomes" id="UP001611383">
    <property type="component" value="Chromosome"/>
</dbReference>
<reference evidence="1 2" key="1">
    <citation type="submission" date="2019-08" db="EMBL/GenBank/DDBJ databases">
        <title>Archangium and Cystobacter genomes.</title>
        <authorList>
            <person name="Chen I.-C.K."/>
            <person name="Wielgoss S."/>
        </authorList>
    </citation>
    <scope>NUCLEOTIDE SEQUENCE [LARGE SCALE GENOMIC DNA]</scope>
    <source>
        <strain evidence="1 2">Cbm 6</strain>
    </source>
</reference>
<dbReference type="RefSeq" id="WP_395812505.1">
    <property type="nucleotide sequence ID" value="NZ_CP043494.1"/>
</dbReference>
<dbReference type="EMBL" id="CP043494">
    <property type="protein sequence ID" value="WNG52116.1"/>
    <property type="molecule type" value="Genomic_DNA"/>
</dbReference>
<evidence type="ECO:0000313" key="1">
    <source>
        <dbReference type="EMBL" id="WNG52116.1"/>
    </source>
</evidence>
<gene>
    <name evidence="1" type="ORF">F0U60_54445</name>
</gene>
<keyword evidence="2" id="KW-1185">Reference proteome</keyword>
<accession>A0ABY9X9N8</accession>
<proteinExistence type="predicted"/>
<evidence type="ECO:0000313" key="2">
    <source>
        <dbReference type="Proteomes" id="UP001611383"/>
    </source>
</evidence>
<organism evidence="1 2">
    <name type="scientific">Archangium minus</name>
    <dbReference type="NCBI Taxonomy" id="83450"/>
    <lineage>
        <taxon>Bacteria</taxon>
        <taxon>Pseudomonadati</taxon>
        <taxon>Myxococcota</taxon>
        <taxon>Myxococcia</taxon>
        <taxon>Myxococcales</taxon>
        <taxon>Cystobacterineae</taxon>
        <taxon>Archangiaceae</taxon>
        <taxon>Archangium</taxon>
    </lineage>
</organism>